<dbReference type="EMBL" id="FNSV01000005">
    <property type="protein sequence ID" value="SED03152.1"/>
    <property type="molecule type" value="Genomic_DNA"/>
</dbReference>
<gene>
    <name evidence="4" type="ORF">SAMN04490239_6491</name>
</gene>
<dbReference type="Gene3D" id="1.10.540.10">
    <property type="entry name" value="Acyl-CoA dehydrogenase/oxidase, N-terminal domain"/>
    <property type="match status" value="1"/>
</dbReference>
<feature type="domain" description="Acyl-CoA dehydrogenase/oxidase N-terminal" evidence="2">
    <location>
        <begin position="26"/>
        <end position="99"/>
    </location>
</feature>
<dbReference type="SUPFAM" id="SSF56645">
    <property type="entry name" value="Acyl-CoA dehydrogenase NM domain-like"/>
    <property type="match status" value="1"/>
</dbReference>
<dbReference type="GO" id="GO:0003995">
    <property type="term" value="F:acyl-CoA dehydrogenase activity"/>
    <property type="evidence" value="ECO:0007669"/>
    <property type="project" value="TreeGrafter"/>
</dbReference>
<dbReference type="Proteomes" id="UP000183561">
    <property type="component" value="Unassembled WGS sequence"/>
</dbReference>
<dbReference type="OrthoDB" id="3404950at2"/>
<name>A0A1H4XBM7_9NOCA</name>
<reference evidence="5" key="1">
    <citation type="submission" date="2016-10" db="EMBL/GenBank/DDBJ databases">
        <authorList>
            <person name="Varghese N."/>
            <person name="Submissions S."/>
        </authorList>
    </citation>
    <scope>NUCLEOTIDE SEQUENCE [LARGE SCALE GENOMIC DNA]</scope>
    <source>
        <strain evidence="5">DSM 44498</strain>
    </source>
</reference>
<keyword evidence="5" id="KW-1185">Reference proteome</keyword>
<dbReference type="Gene3D" id="2.40.110.10">
    <property type="entry name" value="Butyryl-CoA Dehydrogenase, subunit A, domain 2"/>
    <property type="match status" value="1"/>
</dbReference>
<protein>
    <submittedName>
        <fullName evidence="4">Acyl-CoA dehydrogenase</fullName>
    </submittedName>
</protein>
<dbReference type="SUPFAM" id="SSF47203">
    <property type="entry name" value="Acyl-CoA dehydrogenase C-terminal domain-like"/>
    <property type="match status" value="1"/>
</dbReference>
<dbReference type="InterPro" id="IPR009100">
    <property type="entry name" value="AcylCoA_DH/oxidase_NM_dom_sf"/>
</dbReference>
<dbReference type="InterPro" id="IPR036250">
    <property type="entry name" value="AcylCo_DH-like_C"/>
</dbReference>
<organism evidence="4 5">
    <name type="scientific">Rhodococcus koreensis</name>
    <dbReference type="NCBI Taxonomy" id="99653"/>
    <lineage>
        <taxon>Bacteria</taxon>
        <taxon>Bacillati</taxon>
        <taxon>Actinomycetota</taxon>
        <taxon>Actinomycetes</taxon>
        <taxon>Mycobacteriales</taxon>
        <taxon>Nocardiaceae</taxon>
        <taxon>Rhodococcus</taxon>
    </lineage>
</organism>
<dbReference type="InterPro" id="IPR037069">
    <property type="entry name" value="AcylCoA_DH/ox_N_sf"/>
</dbReference>
<evidence type="ECO:0000259" key="3">
    <source>
        <dbReference type="Pfam" id="PF08028"/>
    </source>
</evidence>
<proteinExistence type="predicted"/>
<dbReference type="Pfam" id="PF02771">
    <property type="entry name" value="Acyl-CoA_dh_N"/>
    <property type="match status" value="1"/>
</dbReference>
<evidence type="ECO:0000259" key="2">
    <source>
        <dbReference type="Pfam" id="PF02771"/>
    </source>
</evidence>
<dbReference type="InterPro" id="IPR013786">
    <property type="entry name" value="AcylCoA_DH/ox_N"/>
</dbReference>
<keyword evidence="1" id="KW-0560">Oxidoreductase</keyword>
<dbReference type="GO" id="GO:0050660">
    <property type="term" value="F:flavin adenine dinucleotide binding"/>
    <property type="evidence" value="ECO:0007669"/>
    <property type="project" value="InterPro"/>
</dbReference>
<dbReference type="PANTHER" id="PTHR43884:SF12">
    <property type="entry name" value="ISOVALERYL-COA DEHYDROGENASE, MITOCHONDRIAL-RELATED"/>
    <property type="match status" value="1"/>
</dbReference>
<dbReference type="AlphaFoldDB" id="A0A1H4XBM7"/>
<accession>A0A1H4XBM7</accession>
<dbReference type="Gene3D" id="1.20.140.10">
    <property type="entry name" value="Butyryl-CoA Dehydrogenase, subunit A, domain 3"/>
    <property type="match status" value="1"/>
</dbReference>
<dbReference type="InterPro" id="IPR046373">
    <property type="entry name" value="Acyl-CoA_Oxase/DH_mid-dom_sf"/>
</dbReference>
<evidence type="ECO:0000313" key="5">
    <source>
        <dbReference type="Proteomes" id="UP000183561"/>
    </source>
</evidence>
<dbReference type="RefSeq" id="WP_072937005.1">
    <property type="nucleotide sequence ID" value="NZ_FNSV01000005.1"/>
</dbReference>
<evidence type="ECO:0000313" key="4">
    <source>
        <dbReference type="EMBL" id="SED03152.1"/>
    </source>
</evidence>
<dbReference type="Pfam" id="PF08028">
    <property type="entry name" value="Acyl-CoA_dh_2"/>
    <property type="match status" value="1"/>
</dbReference>
<evidence type="ECO:0000256" key="1">
    <source>
        <dbReference type="ARBA" id="ARBA00023002"/>
    </source>
</evidence>
<dbReference type="InterPro" id="IPR013107">
    <property type="entry name" value="Acyl-CoA_DH_C"/>
</dbReference>
<dbReference type="PANTHER" id="PTHR43884">
    <property type="entry name" value="ACYL-COA DEHYDROGENASE"/>
    <property type="match status" value="1"/>
</dbReference>
<feature type="domain" description="Acyl-CoA dehydrogenase C-terminal" evidence="3">
    <location>
        <begin position="235"/>
        <end position="365"/>
    </location>
</feature>
<sequence length="387" mass="41128">MTTTAPTLDTTGTAANGTLSFEDVLEHVALRREEFATQKFVPRDMIDEFKQVGIYRAATPRRFGGDALPPSEFLRMIERISAVDASAGWVASFGSALVYLAALPLATQAELYKDSPDLVFAGGLFPVQPVEQVPGGLKITGQWKFASGCKGADILGVGIRGGDSTAGKPRTALLWPKDVEIVENWDVVGLSGTGSHELKVDGVVVPEDWTFIRGGTPTVDEPLYRYPSIAYAAQVLAVVNLGVGRAALDYAIKVGAGRTGITGAPKLADRAYYRIDLAKAEATLRSARAFFYEVTDEAYATVVAGDPVPEKLAALLRLSSTHVAKAGASAVHTAFQLSGTGAIYDGNAMQRYMREALVPPQHAFLGDGIYDSAGAVLMDIPPFPGFI</sequence>
<dbReference type="PIRSF" id="PIRSF016578">
    <property type="entry name" value="HsaA"/>
    <property type="match status" value="1"/>
</dbReference>